<evidence type="ECO:0000259" key="1">
    <source>
        <dbReference type="Pfam" id="PF01370"/>
    </source>
</evidence>
<dbReference type="OrthoDB" id="9811743at2"/>
<comment type="caution">
    <text evidence="2">The sequence shown here is derived from an EMBL/GenBank/DDBJ whole genome shotgun (WGS) entry which is preliminary data.</text>
</comment>
<dbReference type="InterPro" id="IPR050177">
    <property type="entry name" value="Lipid_A_modif_metabolic_enz"/>
</dbReference>
<evidence type="ECO:0000313" key="2">
    <source>
        <dbReference type="EMBL" id="TGY44304.1"/>
    </source>
</evidence>
<evidence type="ECO:0000313" key="3">
    <source>
        <dbReference type="Proteomes" id="UP000306888"/>
    </source>
</evidence>
<name>A0A4S2DST5_9CLOT</name>
<dbReference type="PANTHER" id="PTHR43245:SF51">
    <property type="entry name" value="SHORT CHAIN DEHYDROGENASE_REDUCTASE FAMILY 42E, MEMBER 2"/>
    <property type="match status" value="1"/>
</dbReference>
<dbReference type="InterPro" id="IPR001509">
    <property type="entry name" value="Epimerase_deHydtase"/>
</dbReference>
<reference evidence="2 3" key="1">
    <citation type="submission" date="2019-04" db="EMBL/GenBank/DDBJ databases">
        <title>Microbes associate with the intestines of laboratory mice.</title>
        <authorList>
            <person name="Navarre W."/>
            <person name="Wong E."/>
            <person name="Huang K."/>
            <person name="Tropini C."/>
            <person name="Ng K."/>
            <person name="Yu B."/>
        </authorList>
    </citation>
    <scope>NUCLEOTIDE SEQUENCE [LARGE SCALE GENOMIC DNA]</scope>
    <source>
        <strain evidence="2 3">NM50_B9-20</strain>
    </source>
</reference>
<sequence length="322" mass="36906">MKVLVTGATGFLGYHVVKRFLKEGYIVTAIGRKNEEKLNGLGAEFKRIDITESLEELDKDYDVIIHSAALSKPSGRYEDFYKANVTGTKNIIDFAKENRNLKRFIHISTPSIYTGSQERINISESTPITKKFLNHYAKTKYLGEKEVELSSLPYIILRPRAIFGEYDTSIVPSLVNAAKKGFLPMINNGRCLVDVTYVENVVQSIHLAVNSKDEYIGECYNVNNDEALELREVLKMLFEVLKISPKYIKLPYRIMFEAGRVIEWVSEKLNVDSTINRYTVTVLSKSQTLDISKIKEQLNYKPLFTIKEGLNKYAAWYLKEEK</sequence>
<organism evidence="2 3">
    <name type="scientific">Clostridium sartagoforme</name>
    <dbReference type="NCBI Taxonomy" id="84031"/>
    <lineage>
        <taxon>Bacteria</taxon>
        <taxon>Bacillati</taxon>
        <taxon>Bacillota</taxon>
        <taxon>Clostridia</taxon>
        <taxon>Eubacteriales</taxon>
        <taxon>Clostridiaceae</taxon>
        <taxon>Clostridium</taxon>
    </lineage>
</organism>
<dbReference type="InterPro" id="IPR036291">
    <property type="entry name" value="NAD(P)-bd_dom_sf"/>
</dbReference>
<keyword evidence="3" id="KW-1185">Reference proteome</keyword>
<feature type="domain" description="NAD-dependent epimerase/dehydratase" evidence="1">
    <location>
        <begin position="3"/>
        <end position="222"/>
    </location>
</feature>
<dbReference type="PANTHER" id="PTHR43245">
    <property type="entry name" value="BIFUNCTIONAL POLYMYXIN RESISTANCE PROTEIN ARNA"/>
    <property type="match status" value="1"/>
</dbReference>
<dbReference type="Pfam" id="PF01370">
    <property type="entry name" value="Epimerase"/>
    <property type="match status" value="1"/>
</dbReference>
<proteinExistence type="predicted"/>
<dbReference type="Gene3D" id="3.40.50.720">
    <property type="entry name" value="NAD(P)-binding Rossmann-like Domain"/>
    <property type="match status" value="1"/>
</dbReference>
<dbReference type="Proteomes" id="UP000306888">
    <property type="component" value="Unassembled WGS sequence"/>
</dbReference>
<dbReference type="RefSeq" id="WP_136005402.1">
    <property type="nucleotide sequence ID" value="NZ_SRYR01000001.1"/>
</dbReference>
<dbReference type="EMBL" id="SRYR01000001">
    <property type="protein sequence ID" value="TGY44304.1"/>
    <property type="molecule type" value="Genomic_DNA"/>
</dbReference>
<accession>A0A4S2DST5</accession>
<protein>
    <submittedName>
        <fullName evidence="2">NAD-dependent epimerase/dehydratase family protein</fullName>
    </submittedName>
</protein>
<dbReference type="SUPFAM" id="SSF51735">
    <property type="entry name" value="NAD(P)-binding Rossmann-fold domains"/>
    <property type="match status" value="1"/>
</dbReference>
<gene>
    <name evidence="2" type="ORF">E5347_05700</name>
</gene>
<dbReference type="AlphaFoldDB" id="A0A4S2DST5"/>